<proteinExistence type="predicted"/>
<evidence type="ECO:0000313" key="1">
    <source>
        <dbReference type="EMBL" id="BAD33819.1"/>
    </source>
</evidence>
<dbReference type="Proteomes" id="UP000000763">
    <property type="component" value="Chromosome 9"/>
</dbReference>
<dbReference type="EMBL" id="AP008215">
    <property type="protein sequence ID" value="BAH94671.1"/>
    <property type="molecule type" value="Genomic_DNA"/>
</dbReference>
<evidence type="ECO:0000313" key="4">
    <source>
        <dbReference type="Proteomes" id="UP000000763"/>
    </source>
</evidence>
<gene>
    <name evidence="3" type="ordered locus">Os09g0516000</name>
    <name evidence="1" type="ORF">OSJNBb0034B12.7</name>
    <name evidence="2" type="ORF">P0450E05.32</name>
</gene>
<dbReference type="EMBL" id="AP005735">
    <property type="protein sequence ID" value="BAD33819.1"/>
    <property type="molecule type" value="Genomic_DNA"/>
</dbReference>
<reference evidence="3" key="5">
    <citation type="journal article" date="2007" name="Genome Res.">
        <title>Curated Genome Annotation of Oryza sativa ssp. japonica and Comparative Genome Analysis with Arabidopsis thaliana.</title>
        <authorList>
            <consortium name="The Rice Annotation Project (RAP)"/>
            <person name="Itoh T."/>
            <person name="Tanaka T."/>
            <person name="Barrero R.A."/>
            <person name="Yamasaki C."/>
            <person name="Fujii Y."/>
            <person name="Hilton P.B."/>
            <person name="Antonio B.A."/>
            <person name="Aono H."/>
            <person name="Apweiler R."/>
            <person name="Bruskiewich R."/>
            <person name="Bureau T."/>
            <person name="Burr F."/>
            <person name="Costa de Oliveira A."/>
            <person name="Fuks G."/>
            <person name="Habara T."/>
            <person name="Haberer G."/>
            <person name="Han B."/>
            <person name="Harada E."/>
            <person name="Hiraki A.T."/>
            <person name="Hirochika H."/>
            <person name="Hoen D."/>
            <person name="Hokari H."/>
            <person name="Hosokawa S."/>
            <person name="Hsing Y."/>
            <person name="Ikawa H."/>
            <person name="Ikeo K."/>
            <person name="Imanishi T."/>
            <person name="Ito Y."/>
            <person name="Jaiswal P."/>
            <person name="Kanno M."/>
            <person name="Kawahara Y."/>
            <person name="Kawamura T."/>
            <person name="Kawashima H."/>
            <person name="Khurana J.P."/>
            <person name="Kikuchi S."/>
            <person name="Komatsu S."/>
            <person name="Koyanagi K.O."/>
            <person name="Kubooka H."/>
            <person name="Lieberherr D."/>
            <person name="Lin Y.C."/>
            <person name="Lonsdale D."/>
            <person name="Matsumoto T."/>
            <person name="Matsuya A."/>
            <person name="McCombie W.R."/>
            <person name="Messing J."/>
            <person name="Miyao A."/>
            <person name="Mulder N."/>
            <person name="Nagamura Y."/>
            <person name="Nam J."/>
            <person name="Namiki N."/>
            <person name="Numa H."/>
            <person name="Nurimoto S."/>
            <person name="O'donovan C."/>
            <person name="Ohyanagi H."/>
            <person name="Okido T."/>
            <person name="Oota S."/>
            <person name="Osato N."/>
            <person name="Palmer L.E."/>
            <person name="Quetier F."/>
            <person name="Raghuvanshi S."/>
            <person name="Saichi N."/>
            <person name="Sakai H."/>
            <person name="Sakai Y."/>
            <person name="Sakata K."/>
            <person name="Sakurai T."/>
            <person name="Sato F."/>
            <person name="Sato Y."/>
            <person name="Schoof H."/>
            <person name="Seki M."/>
            <person name="Shibata M."/>
            <person name="Shimizu Y."/>
            <person name="Shinozaki K."/>
            <person name="Shinso Y."/>
            <person name="Singh N.K."/>
            <person name="Smith-White B."/>
            <person name="Takeda J."/>
            <person name="Tanino M."/>
            <person name="Tatusova T."/>
            <person name="Thongjuea S."/>
            <person name="Todokoro F."/>
            <person name="Tsugane M."/>
            <person name="Tyagi A.K."/>
            <person name="Vanavichit A."/>
            <person name="Wang A."/>
            <person name="Wing R.A."/>
            <person name="Yamaguchi K."/>
            <person name="Yamamoto M."/>
            <person name="Yamamoto N."/>
            <person name="Yu Y."/>
            <person name="Zhang H."/>
            <person name="Zhao Q."/>
            <person name="Higo K."/>
            <person name="Burr B."/>
            <person name="Gojobori T."/>
            <person name="Sasaki T."/>
        </authorList>
    </citation>
    <scope>NUCLEOTIDE SEQUENCE</scope>
</reference>
<evidence type="ECO:0000313" key="2">
    <source>
        <dbReference type="EMBL" id="BAD34439.1"/>
    </source>
</evidence>
<reference evidence="3" key="4">
    <citation type="journal article" date="2006" name="Nucleic Acids Res.">
        <title>The Rice Annotation Project Database (RAP-DB): hub for Oryza sativa ssp. japonica genome information.</title>
        <authorList>
            <person name="Ohyanagi H."/>
            <person name="Tanaka T."/>
            <person name="Sakai H."/>
            <person name="Shigemoto Y."/>
            <person name="Yamaguchi K."/>
            <person name="Habara T."/>
            <person name="Fujii Y."/>
            <person name="Antonio B.A."/>
            <person name="Nagamura Y."/>
            <person name="Imanishi T."/>
            <person name="Ikeo K."/>
            <person name="Itoh T."/>
            <person name="Gojobori T."/>
            <person name="Sasaki T."/>
        </authorList>
    </citation>
    <scope>NUCLEOTIDE SEQUENCE</scope>
</reference>
<dbReference type="AlphaFoldDB" id="Q69IL5"/>
<reference evidence="3" key="8">
    <citation type="submission" date="2009-08" db="EMBL/GenBank/DDBJ databases">
        <title>Oryza sativa nipponbare(GA3) genomic DNA, chromosome 9.</title>
        <authorList>
            <consortium name="IRGSP(International Rice Genome Sequencing Project)"/>
        </authorList>
    </citation>
    <scope>NUCLEOTIDE SEQUENCE</scope>
</reference>
<reference evidence="2" key="2">
    <citation type="submission" date="2004-03" db="EMBL/GenBank/DDBJ databases">
        <title>Oryza sativa nipponbare(GA3) genomic DNA, chromosome 9, PAC clone:P0450E05.</title>
        <authorList>
            <person name="Sasaki T."/>
            <person name="Matsumoto T."/>
            <person name="Katayose Y."/>
        </authorList>
    </citation>
    <scope>NUCLEOTIDE SEQUENCE</scope>
</reference>
<reference evidence="1" key="1">
    <citation type="submission" date="2002-09" db="EMBL/GenBank/DDBJ databases">
        <title>Oryza sativa nipponbare(GA3) genomic DNA, chromosome 9, BAC clone:OSJNBb0034B12.</title>
        <authorList>
            <person name="Sasaki T."/>
            <person name="Matsumoto T."/>
            <person name="Katayose Y."/>
        </authorList>
    </citation>
    <scope>NUCLEOTIDE SEQUENCE</scope>
</reference>
<sequence length="159" mass="17326">MPAPASSRYVPLAAAPEQRHDGEAEECCYAATTTRYVPLRRRRGEQDQAEYAARRALFLQSYRFTTAAVSAGERDDGGVGGGGLRGRVARRVREAVARAVSRARGAARWWVGGGVGVARAWPRVGWWWRPPSPRARLGCFGGGGGGHGRSKLHYLHHFA</sequence>
<protein>
    <submittedName>
        <fullName evidence="3">Os09g0516000 protein</fullName>
    </submittedName>
</protein>
<reference evidence="3 4" key="3">
    <citation type="journal article" date="2005" name="Nature">
        <title>The map-based sequence of the rice genome.</title>
        <authorList>
            <consortium name="International rice genome sequencing project (IRGSP)"/>
            <person name="Matsumoto T."/>
            <person name="Wu J."/>
            <person name="Kanamori H."/>
            <person name="Katayose Y."/>
            <person name="Fujisawa M."/>
            <person name="Namiki N."/>
            <person name="Mizuno H."/>
            <person name="Yamamoto K."/>
            <person name="Antonio B.A."/>
            <person name="Baba T."/>
            <person name="Sakata K."/>
            <person name="Nagamura Y."/>
            <person name="Aoki H."/>
            <person name="Arikawa K."/>
            <person name="Arita K."/>
            <person name="Bito T."/>
            <person name="Chiden Y."/>
            <person name="Fujitsuka N."/>
            <person name="Fukunaka R."/>
            <person name="Hamada M."/>
            <person name="Harada C."/>
            <person name="Hayashi A."/>
            <person name="Hijishita S."/>
            <person name="Honda M."/>
            <person name="Hosokawa S."/>
            <person name="Ichikawa Y."/>
            <person name="Idonuma A."/>
            <person name="Iijima M."/>
            <person name="Ikeda M."/>
            <person name="Ikeno M."/>
            <person name="Ito K."/>
            <person name="Ito S."/>
            <person name="Ito T."/>
            <person name="Ito Y."/>
            <person name="Ito Y."/>
            <person name="Iwabuchi A."/>
            <person name="Kamiya K."/>
            <person name="Karasawa W."/>
            <person name="Kurita K."/>
            <person name="Katagiri S."/>
            <person name="Kikuta A."/>
            <person name="Kobayashi H."/>
            <person name="Kobayashi N."/>
            <person name="Machita K."/>
            <person name="Maehara T."/>
            <person name="Masukawa M."/>
            <person name="Mizubayashi T."/>
            <person name="Mukai Y."/>
            <person name="Nagasaki H."/>
            <person name="Nagata Y."/>
            <person name="Naito S."/>
            <person name="Nakashima M."/>
            <person name="Nakama Y."/>
            <person name="Nakamichi Y."/>
            <person name="Nakamura M."/>
            <person name="Meguro A."/>
            <person name="Negishi M."/>
            <person name="Ohta I."/>
            <person name="Ohta T."/>
            <person name="Okamoto M."/>
            <person name="Ono N."/>
            <person name="Saji S."/>
            <person name="Sakaguchi M."/>
            <person name="Sakai K."/>
            <person name="Shibata M."/>
            <person name="Shimokawa T."/>
            <person name="Song J."/>
            <person name="Takazaki Y."/>
            <person name="Terasawa K."/>
            <person name="Tsugane M."/>
            <person name="Tsuji K."/>
            <person name="Ueda S."/>
            <person name="Waki K."/>
            <person name="Yamagata H."/>
            <person name="Yamamoto M."/>
            <person name="Yamamoto S."/>
            <person name="Yamane H."/>
            <person name="Yoshiki S."/>
            <person name="Yoshihara R."/>
            <person name="Yukawa K."/>
            <person name="Zhong H."/>
            <person name="Yano M."/>
            <person name="Yuan Q."/>
            <person name="Ouyang S."/>
            <person name="Liu J."/>
            <person name="Jones K.M."/>
            <person name="Gansberger K."/>
            <person name="Moffat K."/>
            <person name="Hill J."/>
            <person name="Bera J."/>
            <person name="Fadrosh D."/>
            <person name="Jin S."/>
            <person name="Johri S."/>
            <person name="Kim M."/>
            <person name="Overton L."/>
            <person name="Reardon M."/>
            <person name="Tsitrin T."/>
            <person name="Vuong H."/>
            <person name="Weaver B."/>
            <person name="Ciecko A."/>
            <person name="Tallon L."/>
            <person name="Jackson J."/>
            <person name="Pai G."/>
            <person name="Aken S.V."/>
            <person name="Utterback T."/>
            <person name="Reidmuller S."/>
            <person name="Feldblyum T."/>
            <person name="Hsiao J."/>
            <person name="Zismann V."/>
            <person name="Iobst S."/>
            <person name="de Vazeille A.R."/>
            <person name="Buell C.R."/>
            <person name="Ying K."/>
            <person name="Li Y."/>
            <person name="Lu T."/>
            <person name="Huang Y."/>
            <person name="Zhao Q."/>
            <person name="Feng Q."/>
            <person name="Zhang L."/>
            <person name="Zhu J."/>
            <person name="Weng Q."/>
            <person name="Mu J."/>
            <person name="Lu Y."/>
            <person name="Fan D."/>
            <person name="Liu Y."/>
            <person name="Guan J."/>
            <person name="Zhang Y."/>
            <person name="Yu S."/>
            <person name="Liu X."/>
            <person name="Zhang Y."/>
            <person name="Hong G."/>
            <person name="Han B."/>
            <person name="Choisne N."/>
            <person name="Demange N."/>
            <person name="Orjeda G."/>
            <person name="Samain S."/>
            <person name="Cattolico L."/>
            <person name="Pelletier E."/>
            <person name="Couloux A."/>
            <person name="Segurens B."/>
            <person name="Wincker P."/>
            <person name="D'Hont A."/>
            <person name="Scarpelli C."/>
            <person name="Weissenbach J."/>
            <person name="Salanoubat M."/>
            <person name="Quetier F."/>
            <person name="Yu Y."/>
            <person name="Kim H.R."/>
            <person name="Rambo T."/>
            <person name="Currie J."/>
            <person name="Collura K."/>
            <person name="Luo M."/>
            <person name="Yang T."/>
            <person name="Ammiraju J.S.S."/>
            <person name="Engler F."/>
            <person name="Soderlund C."/>
            <person name="Wing R.A."/>
            <person name="Palmer L.E."/>
            <person name="de la Bastide M."/>
            <person name="Spiegel L."/>
            <person name="Nascimento L."/>
            <person name="Zutavern T."/>
            <person name="O'Shaughnessy A."/>
            <person name="Dike S."/>
            <person name="Dedhia N."/>
            <person name="Preston R."/>
            <person name="Balija V."/>
            <person name="McCombie W.R."/>
            <person name="Chow T."/>
            <person name="Chen H."/>
            <person name="Chung M."/>
            <person name="Chen C."/>
            <person name="Shaw J."/>
            <person name="Wu H."/>
            <person name="Hsiao K."/>
            <person name="Chao Y."/>
            <person name="Chu M."/>
            <person name="Cheng C."/>
            <person name="Hour A."/>
            <person name="Lee P."/>
            <person name="Lin S."/>
            <person name="Lin Y."/>
            <person name="Liou J."/>
            <person name="Liu S."/>
            <person name="Hsing Y."/>
            <person name="Raghuvanshi S."/>
            <person name="Mohanty A."/>
            <person name="Bharti A.K."/>
            <person name="Gaur A."/>
            <person name="Gupta V."/>
            <person name="Kumar D."/>
            <person name="Ravi V."/>
            <person name="Vij S."/>
            <person name="Kapur A."/>
            <person name="Khurana P."/>
            <person name="Khurana P."/>
            <person name="Khurana J.P."/>
            <person name="Tyagi A.K."/>
            <person name="Gaikwad K."/>
            <person name="Singh A."/>
            <person name="Dalal V."/>
            <person name="Srivastava S."/>
            <person name="Dixit A."/>
            <person name="Pal A.K."/>
            <person name="Ghazi I.A."/>
            <person name="Yadav M."/>
            <person name="Pandit A."/>
            <person name="Bhargava A."/>
            <person name="Sureshbabu K."/>
            <person name="Batra K."/>
            <person name="Sharma T.R."/>
            <person name="Mohapatra T."/>
            <person name="Singh N.K."/>
            <person name="Messing J."/>
            <person name="Nelson A.B."/>
            <person name="Fuks G."/>
            <person name="Kavchok S."/>
            <person name="Keizer G."/>
            <person name="Linton E."/>
            <person name="Llaca V."/>
            <person name="Song R."/>
            <person name="Tanyolac B."/>
            <person name="Young S."/>
            <person name="Ho-Il K."/>
            <person name="Hahn J.H."/>
            <person name="Sangsakoo G."/>
            <person name="Vanavichit A."/>
            <person name="de Mattos Luiz.A.T."/>
            <person name="Zimmer P.D."/>
            <person name="Malone G."/>
            <person name="Dellagostin O."/>
            <person name="de Oliveira A.C."/>
            <person name="Bevan M."/>
            <person name="Bancroft I."/>
            <person name="Minx P."/>
            <person name="Cordum H."/>
            <person name="Wilson R."/>
            <person name="Cheng Z."/>
            <person name="Jin W."/>
            <person name="Jiang J."/>
            <person name="Leong S.A."/>
            <person name="Iwama H."/>
            <person name="Gojobori T."/>
            <person name="Itoh T."/>
            <person name="Niimura Y."/>
            <person name="Fujii Y."/>
            <person name="Habara T."/>
            <person name="Sakai H."/>
            <person name="Sato Y."/>
            <person name="Wilson G."/>
            <person name="Kumar K."/>
            <person name="McCouch S."/>
            <person name="Juretic N."/>
            <person name="Hoen D."/>
            <person name="Wright S."/>
            <person name="Bruskiewich R."/>
            <person name="Bureau T."/>
            <person name="Miyao A."/>
            <person name="Hirochika H."/>
            <person name="Nishikawa T."/>
            <person name="Kadowaki K."/>
            <person name="Sugiura M."/>
            <person name="Burr B."/>
            <person name="Sasaki T."/>
        </authorList>
    </citation>
    <scope>NUCLEOTIDE SEQUENCE [LARGE SCALE GENOMIC DNA]</scope>
    <source>
        <strain evidence="4">cv. Nipponbare</strain>
    </source>
</reference>
<organism evidence="2 4">
    <name type="scientific">Oryza sativa subsp. japonica</name>
    <name type="common">Rice</name>
    <dbReference type="NCBI Taxonomy" id="39947"/>
    <lineage>
        <taxon>Eukaryota</taxon>
        <taxon>Viridiplantae</taxon>
        <taxon>Streptophyta</taxon>
        <taxon>Embryophyta</taxon>
        <taxon>Tracheophyta</taxon>
        <taxon>Spermatophyta</taxon>
        <taxon>Magnoliopsida</taxon>
        <taxon>Liliopsida</taxon>
        <taxon>Poales</taxon>
        <taxon>Poaceae</taxon>
        <taxon>BOP clade</taxon>
        <taxon>Oryzoideae</taxon>
        <taxon>Oryzeae</taxon>
        <taxon>Oryzinae</taxon>
        <taxon>Oryza</taxon>
        <taxon>Oryza sativa</taxon>
    </lineage>
</organism>
<dbReference type="EMBL" id="AP006756">
    <property type="protein sequence ID" value="BAD34439.1"/>
    <property type="molecule type" value="Genomic_DNA"/>
</dbReference>
<reference evidence="3" key="9">
    <citation type="submission" date="2009-08" db="EMBL/GenBank/DDBJ databases">
        <title>The Second Rice Annotation Project Meeting (RAP2).</title>
        <authorList>
            <consortium name="The Rice Annotation Project (RAP)"/>
        </authorList>
    </citation>
    <scope>NUCLEOTIDE SEQUENCE</scope>
</reference>
<name>Q69IL5_ORYSJ</name>
<accession>Q69IL5</accession>
<dbReference type="KEGG" id="dosa:Os09g0516000"/>
<evidence type="ECO:0000313" key="3">
    <source>
        <dbReference type="EMBL" id="BAH94671.1"/>
    </source>
</evidence>
<reference evidence="3" key="6">
    <citation type="journal article" date="2008" name="Nucleic Acids Res.">
        <title>The Rice Annotation Project Database (RAP-DB): 2008 update.</title>
        <authorList>
            <consortium name="The Rice Annotation Project (RAP)"/>
            <person name="Tanaka T."/>
            <person name="Antonio B.A."/>
            <person name="Kikuchi S."/>
            <person name="Matsumoto T."/>
            <person name="Nagamura Y."/>
            <person name="Numa H."/>
            <person name="Sakai H."/>
            <person name="Wu J."/>
            <person name="Itoh T."/>
            <person name="Sasaki T."/>
            <person name="Aono R."/>
            <person name="Fujii Y."/>
            <person name="Habara T."/>
            <person name="Harada E."/>
            <person name="Kanno M."/>
            <person name="Kawahara Y."/>
            <person name="Kawashima H."/>
            <person name="Kubooka H."/>
            <person name="Matsuya A."/>
            <person name="Nakaoka H."/>
            <person name="Saichi N."/>
            <person name="Sanbonmatsu R."/>
            <person name="Sato Y."/>
            <person name="Shinso Y."/>
            <person name="Suzuki M."/>
            <person name="Takeda J."/>
            <person name="Tanino M."/>
            <person name="Todokoro F."/>
            <person name="Yamaguchi K."/>
            <person name="Yamamoto N."/>
            <person name="Yamasaki C."/>
            <person name="Imanishi T."/>
            <person name="Okido T."/>
            <person name="Tada M."/>
            <person name="Ikeo K."/>
            <person name="Tateno Y."/>
            <person name="Gojobori T."/>
            <person name="Lin Y.C."/>
            <person name="Wei F.J."/>
            <person name="Hsing Y.I."/>
            <person name="Zhao Q."/>
            <person name="Han B."/>
            <person name="Kramer M.R."/>
            <person name="McCombie R.W."/>
            <person name="Lonsdale D."/>
            <person name="O'Donovan C.C."/>
            <person name="Whitfield E.J."/>
            <person name="Apweiler R."/>
            <person name="Koyanagi K.O."/>
            <person name="Khurana J.P."/>
            <person name="Raghuvanshi S."/>
            <person name="Singh N.K."/>
            <person name="Tyagi A.K."/>
            <person name="Haberer G."/>
            <person name="Fujisawa M."/>
            <person name="Hosokawa S."/>
            <person name="Ito Y."/>
            <person name="Ikawa H."/>
            <person name="Shibata M."/>
            <person name="Yamamoto M."/>
            <person name="Bruskiewich R.M."/>
            <person name="Hoen D.R."/>
            <person name="Bureau TE."/>
            <person name="Namiki N."/>
            <person name="Ohyanagi H."/>
            <person name="Sakai Y."/>
            <person name="Nobushima S."/>
            <person name="Sakata K."/>
            <person name="Barrero R.A."/>
            <person name="Sato Y."/>
            <person name="Souvorov A."/>
            <person name="Smith-White B."/>
            <person name="Tatusova T."/>
            <person name="An S."/>
            <person name="An G."/>
            <person name="OOta S."/>
            <person name="Fuks G."/>
            <person name="Messing J."/>
            <person name="Christie K.R."/>
            <person name="Lieberherr D."/>
            <person name="Kim H."/>
            <person name="Zuccolo A."/>
            <person name="Wing R.A."/>
            <person name="Nobuta K."/>
            <person name="Green P.J."/>
            <person name="Lu C."/>
            <person name="Meyers BC."/>
            <person name="Chaparro C."/>
            <person name="Piegu B."/>
            <person name="Panaud O."/>
            <person name="Echeverria M."/>
        </authorList>
    </citation>
    <scope>NUCLEOTIDE SEQUENCE</scope>
</reference>
<reference evidence="4" key="7">
    <citation type="journal article" date="2008" name="Nucleic Acids Res.">
        <title>The rice annotation project database (RAP-DB): 2008 update.</title>
        <authorList>
            <consortium name="The rice annotation project (RAP)"/>
        </authorList>
    </citation>
    <scope>GENOME REANNOTATION</scope>
    <source>
        <strain evidence="4">cv. Nipponbare</strain>
    </source>
</reference>